<protein>
    <submittedName>
        <fullName evidence="4">Sterile alpha motif domain-containing protein 15</fullName>
    </submittedName>
</protein>
<dbReference type="CTD" id="161394"/>
<feature type="compositionally biased region" description="Basic and acidic residues" evidence="1">
    <location>
        <begin position="98"/>
        <end position="113"/>
    </location>
</feature>
<accession>A0A9B0TQ18</accession>
<dbReference type="SUPFAM" id="SSF47769">
    <property type="entry name" value="SAM/Pointed domain"/>
    <property type="match status" value="1"/>
</dbReference>
<dbReference type="PANTHER" id="PTHR46829:SF1">
    <property type="entry name" value="STERILE ALPHA MOTIF DOMAIN-CONTAINING PROTEIN 15"/>
    <property type="match status" value="1"/>
</dbReference>
<sequence length="651" mass="74530">MAEVPENNYSGSDEDEDPSTERPKLLKRTEGGEPDNPAEVSQELPIESHQELQPKTTLETEEDNFEEGEPENVKNMQLKPTRTPKVEISNELGTDVSGKSEPKIPQKTSREMGGEFVIDPEFPLVEKHKELYIEPQEEILLQVTENVLIESVRVADLELPKETKSEVLGTTHDEARLELLEKSKPEVSEESLREQYKEIILEPPELTKLEFPSDTPRKSVEETDLQPQKMTKTEIPDEAGRKSVEEQGVEPLEQTTVEFPEQESRKSIEAGLEPPEKTKPEIPEETLRKLTEEQGTVPPEQTSVEFPEQKPRESTEDTRRSSTKERVPEALEEMKSEFPEEKSRKSVEETGLEPLENTKSEESRRESNEEKIPAPLKETDPVLPQEIKPEVQELPDETKPLFREGTNVDSSKDDRLEPIKFQYSGEVNEQEHPNYQIKKLSKKDSLLNRDSETELSETDDEFSKEPLKPTDILIENASLYSLESLRDLEKSLEKINLSEEMVELVFEDKETPPEKEFKLQFEYLKWSPKDVAEWISQLGFPQYKGCFTTNFISGQKLIYVNCSNLPQMGITDFEDMKIISRHTRELLGIEEPLFKRSITLPYRDNIGLFLEQKSHTGEKSNSLTLSQFVQAAGLQDYAPQIPASTENQALC</sequence>
<dbReference type="InterPro" id="IPR001660">
    <property type="entry name" value="SAM"/>
</dbReference>
<feature type="compositionally biased region" description="Basic and acidic residues" evidence="1">
    <location>
        <begin position="231"/>
        <end position="245"/>
    </location>
</feature>
<dbReference type="CDD" id="cd09530">
    <property type="entry name" value="SAM_Samd14"/>
    <property type="match status" value="1"/>
</dbReference>
<proteinExistence type="predicted"/>
<evidence type="ECO:0000259" key="2">
    <source>
        <dbReference type="PROSITE" id="PS50105"/>
    </source>
</evidence>
<dbReference type="PROSITE" id="PS50105">
    <property type="entry name" value="SAM_DOMAIN"/>
    <property type="match status" value="1"/>
</dbReference>
<feature type="domain" description="SAM" evidence="2">
    <location>
        <begin position="526"/>
        <end position="589"/>
    </location>
</feature>
<keyword evidence="3" id="KW-1185">Reference proteome</keyword>
<dbReference type="OrthoDB" id="6133291at2759"/>
<dbReference type="PANTHER" id="PTHR46829">
    <property type="entry name" value="STERILE ALPHA MOTIF DOMAIN-CONTAINING PROTEIN 15"/>
    <property type="match status" value="1"/>
</dbReference>
<organism evidence="3 4">
    <name type="scientific">Chrysochloris asiatica</name>
    <name type="common">Cape golden mole</name>
    <dbReference type="NCBI Taxonomy" id="185453"/>
    <lineage>
        <taxon>Eukaryota</taxon>
        <taxon>Metazoa</taxon>
        <taxon>Chordata</taxon>
        <taxon>Craniata</taxon>
        <taxon>Vertebrata</taxon>
        <taxon>Euteleostomi</taxon>
        <taxon>Mammalia</taxon>
        <taxon>Eutheria</taxon>
        <taxon>Afrotheria</taxon>
        <taxon>Chrysochloridae</taxon>
        <taxon>Chrysochlorinae</taxon>
        <taxon>Chrysochloris</taxon>
    </lineage>
</organism>
<dbReference type="RefSeq" id="XP_006864850.1">
    <property type="nucleotide sequence ID" value="XM_006864788.1"/>
</dbReference>
<feature type="compositionally biased region" description="Basic and acidic residues" evidence="1">
    <location>
        <begin position="387"/>
        <end position="402"/>
    </location>
</feature>
<dbReference type="Gene3D" id="1.10.150.50">
    <property type="entry name" value="Transcription Factor, Ets-1"/>
    <property type="match status" value="1"/>
</dbReference>
<reference evidence="4" key="1">
    <citation type="submission" date="2025-08" db="UniProtKB">
        <authorList>
            <consortium name="RefSeq"/>
        </authorList>
    </citation>
    <scope>IDENTIFICATION</scope>
    <source>
        <tissue evidence="4">Spleen</tissue>
    </source>
</reference>
<dbReference type="AlphaFoldDB" id="A0A9B0TQ18"/>
<feature type="compositionally biased region" description="Basic and acidic residues" evidence="1">
    <location>
        <begin position="19"/>
        <end position="31"/>
    </location>
</feature>
<feature type="compositionally biased region" description="Basic and acidic residues" evidence="1">
    <location>
        <begin position="262"/>
        <end position="292"/>
    </location>
</feature>
<dbReference type="Pfam" id="PF00536">
    <property type="entry name" value="SAM_1"/>
    <property type="match status" value="1"/>
</dbReference>
<evidence type="ECO:0000313" key="4">
    <source>
        <dbReference type="RefSeq" id="XP_006864850.1"/>
    </source>
</evidence>
<feature type="region of interest" description="Disordered" evidence="1">
    <location>
        <begin position="204"/>
        <end position="418"/>
    </location>
</feature>
<dbReference type="GeneID" id="102835336"/>
<dbReference type="SMART" id="SM00454">
    <property type="entry name" value="SAM"/>
    <property type="match status" value="1"/>
</dbReference>
<feature type="region of interest" description="Disordered" evidence="1">
    <location>
        <begin position="1"/>
        <end position="115"/>
    </location>
</feature>
<feature type="compositionally biased region" description="Basic and acidic residues" evidence="1">
    <location>
        <begin position="356"/>
        <end position="380"/>
    </location>
</feature>
<name>A0A9B0TQ18_CHRAS</name>
<evidence type="ECO:0000256" key="1">
    <source>
        <dbReference type="SAM" id="MobiDB-lite"/>
    </source>
</evidence>
<gene>
    <name evidence="4" type="primary">SAMD15</name>
</gene>
<feature type="compositionally biased region" description="Basic and acidic residues" evidence="1">
    <location>
        <begin position="307"/>
        <end position="348"/>
    </location>
</feature>
<feature type="compositionally biased region" description="Acidic residues" evidence="1">
    <location>
        <begin position="59"/>
        <end position="70"/>
    </location>
</feature>
<dbReference type="Proteomes" id="UP000504623">
    <property type="component" value="Unplaced"/>
</dbReference>
<dbReference type="InterPro" id="IPR013761">
    <property type="entry name" value="SAM/pointed_sf"/>
</dbReference>
<evidence type="ECO:0000313" key="3">
    <source>
        <dbReference type="Proteomes" id="UP000504623"/>
    </source>
</evidence>